<dbReference type="InterPro" id="IPR053036">
    <property type="entry name" value="CellCycle_DNARepair_Reg"/>
</dbReference>
<feature type="domain" description="BRCT" evidence="2">
    <location>
        <begin position="22"/>
        <end position="119"/>
    </location>
</feature>
<feature type="region of interest" description="Disordered" evidence="1">
    <location>
        <begin position="582"/>
        <end position="635"/>
    </location>
</feature>
<dbReference type="CDD" id="cd18439">
    <property type="entry name" value="BRCT_BRC1_like_rpt6"/>
    <property type="match status" value="1"/>
</dbReference>
<dbReference type="OrthoDB" id="342264at2759"/>
<dbReference type="FunFam" id="3.40.50.10190:FF:000048">
    <property type="entry name" value="DNA repair protein Rtt107"/>
    <property type="match status" value="1"/>
</dbReference>
<feature type="compositionally biased region" description="Basic residues" evidence="1">
    <location>
        <begin position="507"/>
        <end position="517"/>
    </location>
</feature>
<dbReference type="SMART" id="SM00292">
    <property type="entry name" value="BRCT"/>
    <property type="match status" value="5"/>
</dbReference>
<organism evidence="3 4">
    <name type="scientific">Lachnellula subtilissima</name>
    <dbReference type="NCBI Taxonomy" id="602034"/>
    <lineage>
        <taxon>Eukaryota</taxon>
        <taxon>Fungi</taxon>
        <taxon>Dikarya</taxon>
        <taxon>Ascomycota</taxon>
        <taxon>Pezizomycotina</taxon>
        <taxon>Leotiomycetes</taxon>
        <taxon>Helotiales</taxon>
        <taxon>Lachnaceae</taxon>
        <taxon>Lachnellula</taxon>
    </lineage>
</organism>
<dbReference type="GO" id="GO:0006302">
    <property type="term" value="P:double-strand break repair"/>
    <property type="evidence" value="ECO:0007669"/>
    <property type="project" value="TreeGrafter"/>
</dbReference>
<dbReference type="CDD" id="cd18437">
    <property type="entry name" value="BRCT_BRC1_like_rpt3"/>
    <property type="match status" value="1"/>
</dbReference>
<feature type="region of interest" description="Disordered" evidence="1">
    <location>
        <begin position="462"/>
        <end position="561"/>
    </location>
</feature>
<keyword evidence="4" id="KW-1185">Reference proteome</keyword>
<dbReference type="PANTHER" id="PTHR47667">
    <property type="entry name" value="REGULATOR OF TY1 TRANSPOSITION PROTEIN 107"/>
    <property type="match status" value="1"/>
</dbReference>
<dbReference type="GO" id="GO:0035361">
    <property type="term" value="C:Cul8-RING ubiquitin ligase complex"/>
    <property type="evidence" value="ECO:0007669"/>
    <property type="project" value="TreeGrafter"/>
</dbReference>
<evidence type="ECO:0000256" key="1">
    <source>
        <dbReference type="SAM" id="MobiDB-lite"/>
    </source>
</evidence>
<dbReference type="PROSITE" id="PS50172">
    <property type="entry name" value="BRCT"/>
    <property type="match status" value="4"/>
</dbReference>
<dbReference type="CDD" id="cd18436">
    <property type="entry name" value="BRCT_BRC1_like_rpt2"/>
    <property type="match status" value="1"/>
</dbReference>
<dbReference type="InterPro" id="IPR001357">
    <property type="entry name" value="BRCT_dom"/>
</dbReference>
<feature type="non-terminal residue" evidence="3">
    <location>
        <position position="1"/>
    </location>
</feature>
<gene>
    <name evidence="3" type="primary">brc1</name>
    <name evidence="3" type="ORF">LSUB1_G005982</name>
</gene>
<dbReference type="FunFam" id="3.40.50.10190:FF:000066">
    <property type="entry name" value="BRCT domain protein (Eurofung)"/>
    <property type="match status" value="1"/>
</dbReference>
<feature type="domain" description="BRCT" evidence="2">
    <location>
        <begin position="353"/>
        <end position="425"/>
    </location>
</feature>
<dbReference type="EMBL" id="QGMJ01000759">
    <property type="protein sequence ID" value="TVY33672.1"/>
    <property type="molecule type" value="Genomic_DNA"/>
</dbReference>
<name>A0A8H8U4J1_9HELO</name>
<dbReference type="Pfam" id="PF00533">
    <property type="entry name" value="BRCT"/>
    <property type="match status" value="1"/>
</dbReference>
<dbReference type="PANTHER" id="PTHR47667:SF1">
    <property type="entry name" value="REGULATOR OF TY1 TRANSPOSITION PROTEIN 107"/>
    <property type="match status" value="1"/>
</dbReference>
<comment type="caution">
    <text evidence="3">The sequence shown here is derived from an EMBL/GenBank/DDBJ whole genome shotgun (WGS) entry which is preliminary data.</text>
</comment>
<accession>A0A8H8U4J1</accession>
<feature type="domain" description="BRCT" evidence="2">
    <location>
        <begin position="743"/>
        <end position="854"/>
    </location>
</feature>
<evidence type="ECO:0000259" key="2">
    <source>
        <dbReference type="PROSITE" id="PS50172"/>
    </source>
</evidence>
<dbReference type="Pfam" id="PF16589">
    <property type="entry name" value="BRCT_2"/>
    <property type="match status" value="1"/>
</dbReference>
<evidence type="ECO:0000313" key="3">
    <source>
        <dbReference type="EMBL" id="TVY33672.1"/>
    </source>
</evidence>
<dbReference type="AlphaFoldDB" id="A0A8H8U4J1"/>
<protein>
    <submittedName>
        <fullName evidence="3">BRCT-containing protein</fullName>
    </submittedName>
</protein>
<dbReference type="InterPro" id="IPR036420">
    <property type="entry name" value="BRCT_dom_sf"/>
</dbReference>
<dbReference type="SUPFAM" id="SSF52113">
    <property type="entry name" value="BRCT domain"/>
    <property type="match status" value="5"/>
</dbReference>
<dbReference type="Gene3D" id="3.40.50.10190">
    <property type="entry name" value="BRCT domain"/>
    <property type="match status" value="5"/>
</dbReference>
<dbReference type="Pfam" id="PF16770">
    <property type="entry name" value="RTT107_BRCT_5"/>
    <property type="match status" value="1"/>
</dbReference>
<dbReference type="Proteomes" id="UP000462212">
    <property type="component" value="Unassembled WGS sequence"/>
</dbReference>
<dbReference type="GO" id="GO:0005634">
    <property type="term" value="C:nucleus"/>
    <property type="evidence" value="ECO:0007669"/>
    <property type="project" value="TreeGrafter"/>
</dbReference>
<dbReference type="CDD" id="cd17743">
    <property type="entry name" value="BRCT_BRC1_like_rpt5"/>
    <property type="match status" value="1"/>
</dbReference>
<dbReference type="GO" id="GO:1990683">
    <property type="term" value="P:DNA double-strand break attachment to nuclear envelope"/>
    <property type="evidence" value="ECO:0007669"/>
    <property type="project" value="TreeGrafter"/>
</dbReference>
<proteinExistence type="predicted"/>
<evidence type="ECO:0000313" key="4">
    <source>
        <dbReference type="Proteomes" id="UP000462212"/>
    </source>
</evidence>
<feature type="domain" description="BRCT" evidence="2">
    <location>
        <begin position="120"/>
        <end position="210"/>
    </location>
</feature>
<dbReference type="Pfam" id="PF12738">
    <property type="entry name" value="PTCB-BRCT"/>
    <property type="match status" value="1"/>
</dbReference>
<reference evidence="3 4" key="1">
    <citation type="submission" date="2018-05" db="EMBL/GenBank/DDBJ databases">
        <title>Genome sequencing and assembly of the regulated plant pathogen Lachnellula willkommii and related sister species for the development of diagnostic species identification markers.</title>
        <authorList>
            <person name="Giroux E."/>
            <person name="Bilodeau G."/>
        </authorList>
    </citation>
    <scope>NUCLEOTIDE SEQUENCE [LARGE SCALE GENOMIC DNA]</scope>
    <source>
        <strain evidence="3 4">CBS 197.66</strain>
    </source>
</reference>
<sequence>SANTNTQLPPSCLSLAHAMAEPGNPIFENCVFAFWESRDLPDATIDQLQKTLENHAGEISPNDDDGKINLEDVTHIISTMSDFPQYSEARRNMISIVKPAWITQSLLKNKQAQPRPYTPDPNLIFSDITISCADIPTGDKDAIIGAVLAMGGAESNSLTKLTTHICALTVDHPKCQQALEKGLKCKMVLPHWFDDCLKLGKRIDERPYCLPDPEIFKLKPEDTLAIPDSDKLLGASSPHPDTLPISTADLRHLYVFRNKKVMISEDLEINGRHLKVLEDLIVDGDGSITNSVHSADMFICHWREGRDYTFASRAGIDVGNLSWLYHLITHNEWTSPLRRLLHYPIPREGIPGFEKFRITLSNYGGEARTYLENLVNVSGAEFTKSMKQDNTHLITARKSSEKCDAAEDWNIDMVNHLWIEESYAKCEVQKLSNPRYNHFPPRTNLGEIIGQTQFDPAVLESRYFPRDPTPSPSDPRPLRRPVMHEKDRNQPSSKMSEDEEEDEGKKEKRPVKTKKTAVTRPRSKPETALVSTPAPNRRISAGKENDTPSSTRSAKDKARANIHGLSADIALYEKEKKRKGPIWGGERAANNIDKQKSLKRRSSSPANLASEGEEFSEEDSRTPKRQRTSKPANTLPPIGIRLLVTSYQGWIGNTNKEDADKLGVHVVQDPSNCTHLAAPAIVRTKKFLAALASGPTIVRSEFIDACIKDGKVPDATAFVLKDTTNEKRFGLKLKDAVARAKANKRSLLRHVPIYCTEDIPNKPETYKDIVQANGGTFTLFRGKAFAKKVKPEEDEGGNEPVYLLSGTKEKEKAMWPMFREEAKKGNMVPRIVSTDWILDTAMTQQLESSDDYLLEDE</sequence>